<comment type="caution">
    <text evidence="1">The sequence shown here is derived from an EMBL/GenBank/DDBJ whole genome shotgun (WGS) entry which is preliminary data.</text>
</comment>
<gene>
    <name evidence="1" type="ORF">OFUS_LOCUS14466</name>
</gene>
<evidence type="ECO:0000313" key="2">
    <source>
        <dbReference type="Proteomes" id="UP000749559"/>
    </source>
</evidence>
<proteinExistence type="predicted"/>
<name>A0A8J1UJ67_OWEFU</name>
<keyword evidence="2" id="KW-1185">Reference proteome</keyword>
<dbReference type="Proteomes" id="UP000749559">
    <property type="component" value="Unassembled WGS sequence"/>
</dbReference>
<reference evidence="1" key="1">
    <citation type="submission" date="2022-03" db="EMBL/GenBank/DDBJ databases">
        <authorList>
            <person name="Martin C."/>
        </authorList>
    </citation>
    <scope>NUCLEOTIDE SEQUENCE</scope>
</reference>
<accession>A0A8J1UJ67</accession>
<dbReference type="EMBL" id="CAIIXF020000007">
    <property type="protein sequence ID" value="CAH1789035.1"/>
    <property type="molecule type" value="Genomic_DNA"/>
</dbReference>
<organism evidence="1 2">
    <name type="scientific">Owenia fusiformis</name>
    <name type="common">Polychaete worm</name>
    <dbReference type="NCBI Taxonomy" id="6347"/>
    <lineage>
        <taxon>Eukaryota</taxon>
        <taxon>Metazoa</taxon>
        <taxon>Spiralia</taxon>
        <taxon>Lophotrochozoa</taxon>
        <taxon>Annelida</taxon>
        <taxon>Polychaeta</taxon>
        <taxon>Sedentaria</taxon>
        <taxon>Canalipalpata</taxon>
        <taxon>Sabellida</taxon>
        <taxon>Oweniida</taxon>
        <taxon>Oweniidae</taxon>
        <taxon>Owenia</taxon>
    </lineage>
</organism>
<evidence type="ECO:0000313" key="1">
    <source>
        <dbReference type="EMBL" id="CAH1789035.1"/>
    </source>
</evidence>
<dbReference type="AlphaFoldDB" id="A0A8J1UJ67"/>
<sequence length="229" mass="26488">MYNYCTVLNCFTAGSYEITVRSFSYCTFNHLCTACSVTEQFKHDVQHVHHLNIHLLRSCTVRPSIVHSFTLQLCSTFINCSFIYCAAMQYVHQLCIHLLCSCTARSSIVHSFFAAVQHVHHLNIHLLRSCAVRLSIIVDSFIAQLCNTLINCAFIYFEVVHYVHQFIHLLRSCTARSLCVHDVQFIVQHSNLLYSIFINVHNVYLLQSTLYRLLLRIPMYCQTVNQCLS</sequence>
<protein>
    <submittedName>
        <fullName evidence="1">Uncharacterized protein</fullName>
    </submittedName>
</protein>